<dbReference type="InterPro" id="IPR013783">
    <property type="entry name" value="Ig-like_fold"/>
</dbReference>
<dbReference type="GO" id="GO:0005975">
    <property type="term" value="P:carbohydrate metabolic process"/>
    <property type="evidence" value="ECO:0007669"/>
    <property type="project" value="UniProtKB-ARBA"/>
</dbReference>
<evidence type="ECO:0000313" key="2">
    <source>
        <dbReference type="Proteomes" id="UP000252770"/>
    </source>
</evidence>
<dbReference type="Proteomes" id="UP000252770">
    <property type="component" value="Unassembled WGS sequence"/>
</dbReference>
<evidence type="ECO:0008006" key="3">
    <source>
        <dbReference type="Google" id="ProtNLM"/>
    </source>
</evidence>
<dbReference type="Gene3D" id="2.60.40.10">
    <property type="entry name" value="Immunoglobulins"/>
    <property type="match status" value="1"/>
</dbReference>
<dbReference type="InterPro" id="IPR035986">
    <property type="entry name" value="PKD_dom_sf"/>
</dbReference>
<keyword evidence="2" id="KW-1185">Reference proteome</keyword>
<dbReference type="Pfam" id="PF22352">
    <property type="entry name" value="K319L-like_PKD"/>
    <property type="match status" value="1"/>
</dbReference>
<evidence type="ECO:0000313" key="1">
    <source>
        <dbReference type="EMBL" id="RCK68251.1"/>
    </source>
</evidence>
<organism evidence="1 2">
    <name type="scientific">Desertihabitans brevis</name>
    <dbReference type="NCBI Taxonomy" id="2268447"/>
    <lineage>
        <taxon>Bacteria</taxon>
        <taxon>Bacillati</taxon>
        <taxon>Actinomycetota</taxon>
        <taxon>Actinomycetes</taxon>
        <taxon>Propionibacteriales</taxon>
        <taxon>Propionibacteriaceae</taxon>
        <taxon>Desertihabitans</taxon>
    </lineage>
</organism>
<dbReference type="EMBL" id="QOUI01000012">
    <property type="protein sequence ID" value="RCK68251.1"/>
    <property type="molecule type" value="Genomic_DNA"/>
</dbReference>
<comment type="caution">
    <text evidence="1">The sequence shown here is derived from an EMBL/GenBank/DDBJ whole genome shotgun (WGS) entry which is preliminary data.</text>
</comment>
<dbReference type="AlphaFoldDB" id="A0A367YTE2"/>
<sequence length="322" mass="33309">MAIRRNNLRGTPGETVTAANMVPSGDPFDFIAGGSAVYIDGGGMELALGSGQTYGAATDDQAGTRFVCATLAPCPSGHTAETGVLSMTSGGTSRTRILVPTNYRPRIASGSTGVTATQMPDPLTPGELYLWELAYTPDPGGGTGVIQYRVSQPDGTLIFECPAQTHSMIGSPAYRFGTAQTTHGLTTQKIRDAQWGPLESGWIGPYPPPANEPPVANAGPDQLVEAGQQVTLTLTGTDPDGTITAASWEQTSGPTVDLDGTGAVRTFRAPISLTDTALGFRGTVTDDDGATGSDTMQVTVLAAPLRMKTAGGLVPVVRHRKT</sequence>
<reference evidence="1 2" key="1">
    <citation type="submission" date="2018-07" db="EMBL/GenBank/DDBJ databases">
        <title>Desertimonas flava gen. nov. sp. nov.</title>
        <authorList>
            <person name="Liu S."/>
        </authorList>
    </citation>
    <scope>NUCLEOTIDE SEQUENCE [LARGE SCALE GENOMIC DNA]</scope>
    <source>
        <strain evidence="1 2">16Sb5-5</strain>
    </source>
</reference>
<gene>
    <name evidence="1" type="ORF">DT076_16510</name>
</gene>
<proteinExistence type="predicted"/>
<dbReference type="SUPFAM" id="SSF49299">
    <property type="entry name" value="PKD domain"/>
    <property type="match status" value="1"/>
</dbReference>
<accession>A0A367YTE2</accession>
<dbReference type="RefSeq" id="WP_114127812.1">
    <property type="nucleotide sequence ID" value="NZ_QOUI01000012.1"/>
</dbReference>
<protein>
    <recommendedName>
        <fullName evidence="3">PKD domain-containing protein</fullName>
    </recommendedName>
</protein>
<name>A0A367YTE2_9ACTN</name>